<dbReference type="PROSITE" id="PS50112">
    <property type="entry name" value="PAS"/>
    <property type="match status" value="1"/>
</dbReference>
<sequence length="650" mass="72820">MDIPTLFLIIALTNILLAVAMLSMADRPGHEAMGPWALATAANACAYLGFIWQADMVHPLHPLLLLVSNGLVAVWLALIGEGFHRFYRRRQPWARWLPWVPLPIVLVGLLPLLDNFQGRVLFTAIILAGQTLILLLIVVRHRDDTPGRGQIIITISLAVLLLLLILRALMAGVGSLRGATDILQTNALQVFTFQAGLLVLILMALGMIVMAQERATQILAASEKRFRILFEESRQPQTLMDRQGRFTAANPAALDLFHHPSAESFIGGSLSDFAPPMQPDGRASVDHARDMCRRTLDRGGHEWEWQGLRSNGEPFDALLMLTAIHYEEQPLLHVAWNDITRRKAAETQLRINEEKFRTFVEDANDIIYTLNLDGTFQYLSPNIREILAQDPEDFLGGYFAAIVHPDDLPACQVFLERLLTTKSKQSGLEYRVRHKTAGWRWHVTNASPLFDKDGTIIGMLGIAHDITERKRQEARMIHMAHHDPLTALPNRTLLFNRLDQIITGNRKIDDMLALLFLDLDKFKPINDTHGHAVGDLVLQQAARRLLDAVRETDMVARIGGDEFIIMLPAIRQMEHALLVAENIRQTLQAPFCINGLELGISTSIGIAFYPEHGQDSQTLAQHADIAMYHAKQSGADRICLYEPTLPAAIR</sequence>
<organism evidence="6 7">
    <name type="scientific">Ectothiorhodospira magna</name>
    <dbReference type="NCBI Taxonomy" id="867345"/>
    <lineage>
        <taxon>Bacteria</taxon>
        <taxon>Pseudomonadati</taxon>
        <taxon>Pseudomonadota</taxon>
        <taxon>Gammaproteobacteria</taxon>
        <taxon>Chromatiales</taxon>
        <taxon>Ectothiorhodospiraceae</taxon>
        <taxon>Ectothiorhodospira</taxon>
    </lineage>
</organism>
<dbReference type="Proteomes" id="UP000199496">
    <property type="component" value="Unassembled WGS sequence"/>
</dbReference>
<dbReference type="Gene3D" id="3.30.70.270">
    <property type="match status" value="1"/>
</dbReference>
<dbReference type="SUPFAM" id="SSF55785">
    <property type="entry name" value="PYP-like sensor domain (PAS domain)"/>
    <property type="match status" value="2"/>
</dbReference>
<evidence type="ECO:0000313" key="6">
    <source>
        <dbReference type="EMBL" id="SEQ38482.1"/>
    </source>
</evidence>
<dbReference type="InterPro" id="IPR029787">
    <property type="entry name" value="Nucleotide_cyclase"/>
</dbReference>
<dbReference type="SUPFAM" id="SSF55073">
    <property type="entry name" value="Nucleotide cyclase"/>
    <property type="match status" value="1"/>
</dbReference>
<dbReference type="InterPro" id="IPR001610">
    <property type="entry name" value="PAC"/>
</dbReference>
<comment type="cofactor">
    <cofactor evidence="1">
        <name>Mg(2+)</name>
        <dbReference type="ChEBI" id="CHEBI:18420"/>
    </cofactor>
</comment>
<feature type="transmembrane region" description="Helical" evidence="2">
    <location>
        <begin position="119"/>
        <end position="139"/>
    </location>
</feature>
<dbReference type="SMART" id="SM00086">
    <property type="entry name" value="PAC"/>
    <property type="match status" value="2"/>
</dbReference>
<dbReference type="SMART" id="SM00091">
    <property type="entry name" value="PAS"/>
    <property type="match status" value="2"/>
</dbReference>
<dbReference type="InterPro" id="IPR052155">
    <property type="entry name" value="Biofilm_reg_signaling"/>
</dbReference>
<dbReference type="OrthoDB" id="9812260at2"/>
<feature type="domain" description="PAS" evidence="3">
    <location>
        <begin position="352"/>
        <end position="422"/>
    </location>
</feature>
<dbReference type="Pfam" id="PF00990">
    <property type="entry name" value="GGDEF"/>
    <property type="match status" value="1"/>
</dbReference>
<feature type="transmembrane region" description="Helical" evidence="2">
    <location>
        <begin position="190"/>
        <end position="211"/>
    </location>
</feature>
<dbReference type="NCBIfam" id="TIGR00229">
    <property type="entry name" value="sensory_box"/>
    <property type="match status" value="2"/>
</dbReference>
<keyword evidence="2" id="KW-0812">Transmembrane</keyword>
<dbReference type="InterPro" id="IPR035965">
    <property type="entry name" value="PAS-like_dom_sf"/>
</dbReference>
<feature type="transmembrane region" description="Helical" evidence="2">
    <location>
        <begin position="96"/>
        <end position="113"/>
    </location>
</feature>
<feature type="transmembrane region" description="Helical" evidence="2">
    <location>
        <begin position="151"/>
        <end position="170"/>
    </location>
</feature>
<dbReference type="InterPro" id="IPR000700">
    <property type="entry name" value="PAS-assoc_C"/>
</dbReference>
<proteinExistence type="predicted"/>
<keyword evidence="2" id="KW-0472">Membrane</keyword>
<feature type="transmembrane region" description="Helical" evidence="2">
    <location>
        <begin position="6"/>
        <end position="24"/>
    </location>
</feature>
<dbReference type="RefSeq" id="WP_162273538.1">
    <property type="nucleotide sequence ID" value="NZ_FOFO01000027.1"/>
</dbReference>
<dbReference type="SMART" id="SM00267">
    <property type="entry name" value="GGDEF"/>
    <property type="match status" value="1"/>
</dbReference>
<evidence type="ECO:0000256" key="1">
    <source>
        <dbReference type="ARBA" id="ARBA00001946"/>
    </source>
</evidence>
<protein>
    <submittedName>
        <fullName evidence="6">PAS domain S-box-containing protein/diguanylate cyclase (GGDEF) domain-containing protein</fullName>
    </submittedName>
</protein>
<evidence type="ECO:0000259" key="4">
    <source>
        <dbReference type="PROSITE" id="PS50113"/>
    </source>
</evidence>
<dbReference type="Pfam" id="PF13426">
    <property type="entry name" value="PAS_9"/>
    <property type="match status" value="1"/>
</dbReference>
<dbReference type="PANTHER" id="PTHR44757">
    <property type="entry name" value="DIGUANYLATE CYCLASE DGCP"/>
    <property type="match status" value="1"/>
</dbReference>
<dbReference type="Gene3D" id="3.30.450.20">
    <property type="entry name" value="PAS domain"/>
    <property type="match status" value="2"/>
</dbReference>
<feature type="transmembrane region" description="Helical" evidence="2">
    <location>
        <begin position="36"/>
        <end position="54"/>
    </location>
</feature>
<feature type="domain" description="PAC" evidence="4">
    <location>
        <begin position="426"/>
        <end position="478"/>
    </location>
</feature>
<dbReference type="FunFam" id="3.30.70.270:FF:000001">
    <property type="entry name" value="Diguanylate cyclase domain protein"/>
    <property type="match status" value="1"/>
</dbReference>
<dbReference type="InterPro" id="IPR013656">
    <property type="entry name" value="PAS_4"/>
</dbReference>
<evidence type="ECO:0000256" key="2">
    <source>
        <dbReference type="SAM" id="Phobius"/>
    </source>
</evidence>
<accession>A0A1H9FKP3</accession>
<dbReference type="STRING" id="867345.SAMN05421693_12722"/>
<dbReference type="NCBIfam" id="TIGR00254">
    <property type="entry name" value="GGDEF"/>
    <property type="match status" value="1"/>
</dbReference>
<evidence type="ECO:0000259" key="3">
    <source>
        <dbReference type="PROSITE" id="PS50112"/>
    </source>
</evidence>
<dbReference type="PROSITE" id="PS50113">
    <property type="entry name" value="PAC"/>
    <property type="match status" value="1"/>
</dbReference>
<dbReference type="CDD" id="cd01949">
    <property type="entry name" value="GGDEF"/>
    <property type="match status" value="1"/>
</dbReference>
<feature type="transmembrane region" description="Helical" evidence="2">
    <location>
        <begin position="60"/>
        <end position="84"/>
    </location>
</feature>
<keyword evidence="7" id="KW-1185">Reference proteome</keyword>
<dbReference type="InterPro" id="IPR000160">
    <property type="entry name" value="GGDEF_dom"/>
</dbReference>
<evidence type="ECO:0000313" key="7">
    <source>
        <dbReference type="Proteomes" id="UP000199496"/>
    </source>
</evidence>
<dbReference type="InterPro" id="IPR043128">
    <property type="entry name" value="Rev_trsase/Diguanyl_cyclase"/>
</dbReference>
<dbReference type="GO" id="GO:0003824">
    <property type="term" value="F:catalytic activity"/>
    <property type="evidence" value="ECO:0007669"/>
    <property type="project" value="UniProtKB-ARBA"/>
</dbReference>
<gene>
    <name evidence="6" type="ORF">SAMN05421693_12722</name>
</gene>
<evidence type="ECO:0000259" key="5">
    <source>
        <dbReference type="PROSITE" id="PS50887"/>
    </source>
</evidence>
<dbReference type="PANTHER" id="PTHR44757:SF2">
    <property type="entry name" value="BIOFILM ARCHITECTURE MAINTENANCE PROTEIN MBAA"/>
    <property type="match status" value="1"/>
</dbReference>
<dbReference type="AlphaFoldDB" id="A0A1H9FKP3"/>
<reference evidence="6 7" key="1">
    <citation type="submission" date="2016-10" db="EMBL/GenBank/DDBJ databases">
        <authorList>
            <person name="de Groot N.N."/>
        </authorList>
    </citation>
    <scope>NUCLEOTIDE SEQUENCE [LARGE SCALE GENOMIC DNA]</scope>
    <source>
        <strain evidence="6 7">B7-7</strain>
    </source>
</reference>
<dbReference type="Pfam" id="PF08448">
    <property type="entry name" value="PAS_4"/>
    <property type="match status" value="1"/>
</dbReference>
<dbReference type="PROSITE" id="PS50887">
    <property type="entry name" value="GGDEF"/>
    <property type="match status" value="1"/>
</dbReference>
<dbReference type="EMBL" id="FOFO01000027">
    <property type="protein sequence ID" value="SEQ38482.1"/>
    <property type="molecule type" value="Genomic_DNA"/>
</dbReference>
<dbReference type="CDD" id="cd00130">
    <property type="entry name" value="PAS"/>
    <property type="match status" value="2"/>
</dbReference>
<keyword evidence="2" id="KW-1133">Transmembrane helix</keyword>
<dbReference type="InterPro" id="IPR000014">
    <property type="entry name" value="PAS"/>
</dbReference>
<name>A0A1H9FKP3_9GAMM</name>
<feature type="domain" description="GGDEF" evidence="5">
    <location>
        <begin position="510"/>
        <end position="643"/>
    </location>
</feature>